<dbReference type="EMBL" id="NPIA01000001">
    <property type="protein sequence ID" value="OZM58331.1"/>
    <property type="molecule type" value="Genomic_DNA"/>
</dbReference>
<dbReference type="InterPro" id="IPR022324">
    <property type="entry name" value="Bacilysin_exporter_BacE_put"/>
</dbReference>
<protein>
    <recommendedName>
        <fullName evidence="8">Major facilitator superfamily (MFS) profile domain-containing protein</fullName>
    </recommendedName>
</protein>
<feature type="transmembrane region" description="Helical" evidence="7">
    <location>
        <begin position="167"/>
        <end position="186"/>
    </location>
</feature>
<feature type="transmembrane region" description="Helical" evidence="7">
    <location>
        <begin position="52"/>
        <end position="72"/>
    </location>
</feature>
<keyword evidence="2" id="KW-0813">Transport</keyword>
<reference evidence="9 10" key="2">
    <citation type="submission" date="2017-09" db="EMBL/GenBank/DDBJ databases">
        <title>Bacillus patelloidae sp. nov., isolated from the intestinal tract of a marine limpet.</title>
        <authorList>
            <person name="Liu R."/>
            <person name="Dong C."/>
            <person name="Shao Z."/>
        </authorList>
    </citation>
    <scope>NUCLEOTIDE SEQUENCE [LARGE SCALE GENOMIC DNA]</scope>
    <source>
        <strain evidence="9 10">SA5d-4</strain>
    </source>
</reference>
<evidence type="ECO:0000259" key="8">
    <source>
        <dbReference type="PROSITE" id="PS50850"/>
    </source>
</evidence>
<reference evidence="10" key="1">
    <citation type="submission" date="2017-08" db="EMBL/GenBank/DDBJ databases">
        <authorList>
            <person name="Huang Z."/>
        </authorList>
    </citation>
    <scope>NUCLEOTIDE SEQUENCE [LARGE SCALE GENOMIC DNA]</scope>
    <source>
        <strain evidence="10">SA5d-4</strain>
    </source>
</reference>
<dbReference type="Proteomes" id="UP000217083">
    <property type="component" value="Unassembled WGS sequence"/>
</dbReference>
<evidence type="ECO:0000313" key="9">
    <source>
        <dbReference type="EMBL" id="OZM58331.1"/>
    </source>
</evidence>
<feature type="transmembrane region" description="Helical" evidence="7">
    <location>
        <begin position="356"/>
        <end position="378"/>
    </location>
</feature>
<comment type="subcellular location">
    <subcellularLocation>
        <location evidence="1">Cell membrane</location>
        <topology evidence="1">Multi-pass membrane protein</topology>
    </subcellularLocation>
</comment>
<evidence type="ECO:0000256" key="1">
    <source>
        <dbReference type="ARBA" id="ARBA00004651"/>
    </source>
</evidence>
<keyword evidence="6 7" id="KW-0472">Membrane</keyword>
<keyword evidence="10" id="KW-1185">Reference proteome</keyword>
<feature type="transmembrane region" description="Helical" evidence="7">
    <location>
        <begin position="288"/>
        <end position="309"/>
    </location>
</feature>
<sequence length="422" mass="45416">MEQQQSLFKNKSYMFLLSSQIVSNFGTWLNILAVSTLVAIEWNASPIEVSFVLLALALPMVFFGPIAGVFADRIERRKMMILADILSGTVVIGLVFASFTWQVYIILFLQGLFSTLFTPAKNGKLKEIVSEEHMQQAMAISSMVNSISKIAGPALGGVLVATISVQGVFYIDAASYFISALLLLGVPKTVHLVKEKEENETKENFVAQLKGGLSFIKSKSILLIGLVSSFLVFFVLQIGDTQFGVLIRQLPEMETEVLGLIMSGAGAGMFISSMLLSKISIKKLEQSLGLGAAILGLSFIGEAVMVIYFSISSVLILAPIFAFAAGSSFAFVLIPFQTAAQKETPVNYSGRVFGTINSIFTLATIGGTISGGILVTLIGINKVFVMSGGTLFAVGLSIALYAMLKNVVHVKVENEKQKINEV</sequence>
<evidence type="ECO:0000256" key="6">
    <source>
        <dbReference type="ARBA" id="ARBA00023136"/>
    </source>
</evidence>
<dbReference type="CDD" id="cd06173">
    <property type="entry name" value="MFS_MefA_like"/>
    <property type="match status" value="1"/>
</dbReference>
<proteinExistence type="predicted"/>
<dbReference type="InterPro" id="IPR011701">
    <property type="entry name" value="MFS"/>
</dbReference>
<keyword evidence="3" id="KW-1003">Cell membrane</keyword>
<dbReference type="GO" id="GO:0005886">
    <property type="term" value="C:plasma membrane"/>
    <property type="evidence" value="ECO:0007669"/>
    <property type="project" value="UniProtKB-SubCell"/>
</dbReference>
<dbReference type="PRINTS" id="PR01988">
    <property type="entry name" value="EXPORTERBACE"/>
</dbReference>
<dbReference type="PANTHER" id="PTHR43266:SF2">
    <property type="entry name" value="MAJOR FACILITATOR SUPERFAMILY (MFS) PROFILE DOMAIN-CONTAINING PROTEIN"/>
    <property type="match status" value="1"/>
</dbReference>
<feature type="transmembrane region" description="Helical" evidence="7">
    <location>
        <begin position="258"/>
        <end position="276"/>
    </location>
</feature>
<dbReference type="Gene3D" id="1.20.1250.20">
    <property type="entry name" value="MFS general substrate transporter like domains"/>
    <property type="match status" value="1"/>
</dbReference>
<feature type="transmembrane region" description="Helical" evidence="7">
    <location>
        <begin position="220"/>
        <end position="238"/>
    </location>
</feature>
<feature type="domain" description="Major facilitator superfamily (MFS) profile" evidence="8">
    <location>
        <begin position="12"/>
        <end position="406"/>
    </location>
</feature>
<dbReference type="Pfam" id="PF07690">
    <property type="entry name" value="MFS_1"/>
    <property type="match status" value="1"/>
</dbReference>
<feature type="transmembrane region" description="Helical" evidence="7">
    <location>
        <begin position="384"/>
        <end position="404"/>
    </location>
</feature>
<dbReference type="InterPro" id="IPR020846">
    <property type="entry name" value="MFS_dom"/>
</dbReference>
<accession>A0A263BX49</accession>
<dbReference type="GO" id="GO:0022857">
    <property type="term" value="F:transmembrane transporter activity"/>
    <property type="evidence" value="ECO:0007669"/>
    <property type="project" value="InterPro"/>
</dbReference>
<keyword evidence="4 7" id="KW-0812">Transmembrane</keyword>
<evidence type="ECO:0000256" key="3">
    <source>
        <dbReference type="ARBA" id="ARBA00022475"/>
    </source>
</evidence>
<dbReference type="SUPFAM" id="SSF103473">
    <property type="entry name" value="MFS general substrate transporter"/>
    <property type="match status" value="1"/>
</dbReference>
<dbReference type="AlphaFoldDB" id="A0A263BX49"/>
<evidence type="ECO:0000256" key="4">
    <source>
        <dbReference type="ARBA" id="ARBA00022692"/>
    </source>
</evidence>
<dbReference type="PANTHER" id="PTHR43266">
    <property type="entry name" value="MACROLIDE-EFFLUX PROTEIN"/>
    <property type="match status" value="1"/>
</dbReference>
<organism evidence="9 10">
    <name type="scientific">Lottiidibacillus patelloidae</name>
    <dbReference type="NCBI Taxonomy" id="2670334"/>
    <lineage>
        <taxon>Bacteria</taxon>
        <taxon>Bacillati</taxon>
        <taxon>Bacillota</taxon>
        <taxon>Bacilli</taxon>
        <taxon>Bacillales</taxon>
        <taxon>Bacillaceae</taxon>
        <taxon>Lottiidibacillus</taxon>
    </lineage>
</organism>
<evidence type="ECO:0000256" key="5">
    <source>
        <dbReference type="ARBA" id="ARBA00022989"/>
    </source>
</evidence>
<dbReference type="InterPro" id="IPR036259">
    <property type="entry name" value="MFS_trans_sf"/>
</dbReference>
<feature type="transmembrane region" description="Helical" evidence="7">
    <location>
        <begin position="21"/>
        <end position="40"/>
    </location>
</feature>
<evidence type="ECO:0000313" key="10">
    <source>
        <dbReference type="Proteomes" id="UP000217083"/>
    </source>
</evidence>
<evidence type="ECO:0000256" key="2">
    <source>
        <dbReference type="ARBA" id="ARBA00022448"/>
    </source>
</evidence>
<dbReference type="RefSeq" id="WP_094921039.1">
    <property type="nucleotide sequence ID" value="NZ_NPIA01000001.1"/>
</dbReference>
<evidence type="ECO:0000256" key="7">
    <source>
        <dbReference type="SAM" id="Phobius"/>
    </source>
</evidence>
<comment type="caution">
    <text evidence="9">The sequence shown here is derived from an EMBL/GenBank/DDBJ whole genome shotgun (WGS) entry which is preliminary data.</text>
</comment>
<gene>
    <name evidence="9" type="ORF">CIB95_01815</name>
</gene>
<dbReference type="PROSITE" id="PS50850">
    <property type="entry name" value="MFS"/>
    <property type="match status" value="1"/>
</dbReference>
<keyword evidence="5 7" id="KW-1133">Transmembrane helix</keyword>
<feature type="transmembrane region" description="Helical" evidence="7">
    <location>
        <begin position="315"/>
        <end position="336"/>
    </location>
</feature>
<name>A0A263BX49_9BACI</name>